<accession>A0A6M6E621</accession>
<keyword evidence="1" id="KW-0614">Plasmid</keyword>
<name>A0A6M6E621_PRIMG</name>
<dbReference type="AlphaFoldDB" id="A0A6M6E621"/>
<sequence>MKEAIWLYTIEKNVKCLECGNRGAIQEYGKYFANGVGELADEVKAYENVRNKPYMSRAMGFGGTIPHKCLNCGNYGLIDYGGLEGYKQAFESIKEPLKVIDGGKQRQHSNVKKE</sequence>
<dbReference type="Proteomes" id="UP000501076">
    <property type="component" value="Plasmid pFDU301A"/>
</dbReference>
<proteinExistence type="predicted"/>
<evidence type="ECO:0000313" key="1">
    <source>
        <dbReference type="EMBL" id="QJX80964.1"/>
    </source>
</evidence>
<protein>
    <submittedName>
        <fullName evidence="1">Uncharacterized protein</fullName>
    </submittedName>
</protein>
<dbReference type="EMBL" id="CP045273">
    <property type="protein sequence ID" value="QJX80964.1"/>
    <property type="molecule type" value="Genomic_DNA"/>
</dbReference>
<evidence type="ECO:0000313" key="2">
    <source>
        <dbReference type="Proteomes" id="UP000501076"/>
    </source>
</evidence>
<reference evidence="1 2" key="1">
    <citation type="submission" date="2019-10" db="EMBL/GenBank/DDBJ databases">
        <title>Complete genome sequences for adaption low water activity.</title>
        <authorList>
            <person name="Zhao L."/>
            <person name="Zhong J."/>
        </authorList>
    </citation>
    <scope>NUCLEOTIDE SEQUENCE [LARGE SCALE GENOMIC DNA]</scope>
    <source>
        <strain evidence="1 2">FDU301</strain>
        <plasmid evidence="2">pfdu301a</plasmid>
    </source>
</reference>
<gene>
    <name evidence="1" type="ORF">FDZ14_33275</name>
</gene>
<organism evidence="1 2">
    <name type="scientific">Priestia megaterium</name>
    <name type="common">Bacillus megaterium</name>
    <dbReference type="NCBI Taxonomy" id="1404"/>
    <lineage>
        <taxon>Bacteria</taxon>
        <taxon>Bacillati</taxon>
        <taxon>Bacillota</taxon>
        <taxon>Bacilli</taxon>
        <taxon>Bacillales</taxon>
        <taxon>Bacillaceae</taxon>
        <taxon>Priestia</taxon>
    </lineage>
</organism>
<geneLocation type="plasmid" evidence="2">
    <name>pfdu301a</name>
</geneLocation>
<dbReference type="RefSeq" id="WP_171778964.1">
    <property type="nucleotide sequence ID" value="NZ_CP045273.1"/>
</dbReference>